<dbReference type="SUPFAM" id="SSF51735">
    <property type="entry name" value="NAD(P)-binding Rossmann-fold domains"/>
    <property type="match status" value="1"/>
</dbReference>
<sequence length="330" mass="35552">MPNSAVSTNAFADLRPSLPPLPFLAAPGYAATDAWVAALQAAMPDERIVPFSALSPADQAAVTVAIVANPDPAELAACPNLVWLHSVWAGVERLLAEMQDSQVHIVRLIDPRLAATMAEAVLAWVLYLHRDMPRYLQQQKEQRWQSQVYRRAAQRKIGLLGLGALGEAAARSLQQAGFPVLGWSRTQKHLDGVDCYSGEAGLAAMLAQTDILVCLLPLTAATTGLINAQRLAMLPAGASLINFARGPIVVEQDLRTALDATHLQHAVLDVFAVEPLPPDSWQWTHPAVTVLPHCSAPTDKESAAQIVAGNVKRYREQGLLPAGVNRQQAY</sequence>
<dbReference type="InterPro" id="IPR006140">
    <property type="entry name" value="D-isomer_DH_NAD-bd"/>
</dbReference>
<dbReference type="InterPro" id="IPR036291">
    <property type="entry name" value="NAD(P)-bd_dom_sf"/>
</dbReference>
<dbReference type="Gene3D" id="3.40.50.720">
    <property type="entry name" value="NAD(P)-binding Rossmann-like Domain"/>
    <property type="match status" value="2"/>
</dbReference>
<evidence type="ECO:0000256" key="1">
    <source>
        <dbReference type="ARBA" id="ARBA00023002"/>
    </source>
</evidence>
<proteinExistence type="predicted"/>
<keyword evidence="5" id="KW-1185">Reference proteome</keyword>
<organism evidence="4 5">
    <name type="scientific">Undibacterium rugosum</name>
    <dbReference type="NCBI Taxonomy" id="2762291"/>
    <lineage>
        <taxon>Bacteria</taxon>
        <taxon>Pseudomonadati</taxon>
        <taxon>Pseudomonadota</taxon>
        <taxon>Betaproteobacteria</taxon>
        <taxon>Burkholderiales</taxon>
        <taxon>Oxalobacteraceae</taxon>
        <taxon>Undibacterium</taxon>
    </lineage>
</organism>
<evidence type="ECO:0000313" key="5">
    <source>
        <dbReference type="Proteomes" id="UP000612361"/>
    </source>
</evidence>
<feature type="domain" description="D-isomer specific 2-hydroxyacid dehydrogenase NAD-binding" evidence="3">
    <location>
        <begin position="123"/>
        <end position="295"/>
    </location>
</feature>
<gene>
    <name evidence="4" type="ORF">H8K47_08700</name>
</gene>
<dbReference type="PANTHER" id="PTHR43333">
    <property type="entry name" value="2-HACID_DH_C DOMAIN-CONTAINING PROTEIN"/>
    <property type="match status" value="1"/>
</dbReference>
<dbReference type="AlphaFoldDB" id="A0A923I091"/>
<evidence type="ECO:0000313" key="4">
    <source>
        <dbReference type="EMBL" id="MBC3935438.1"/>
    </source>
</evidence>
<evidence type="ECO:0000259" key="3">
    <source>
        <dbReference type="Pfam" id="PF02826"/>
    </source>
</evidence>
<protein>
    <submittedName>
        <fullName evidence="4">Glyoxylate/hydroxypyruvate reductase A</fullName>
    </submittedName>
</protein>
<dbReference type="PANTHER" id="PTHR43333:SF1">
    <property type="entry name" value="D-ISOMER SPECIFIC 2-HYDROXYACID DEHYDROGENASE NAD-BINDING DOMAIN-CONTAINING PROTEIN"/>
    <property type="match status" value="1"/>
</dbReference>
<dbReference type="GO" id="GO:0051287">
    <property type="term" value="F:NAD binding"/>
    <property type="evidence" value="ECO:0007669"/>
    <property type="project" value="InterPro"/>
</dbReference>
<dbReference type="RefSeq" id="WP_186881012.1">
    <property type="nucleotide sequence ID" value="NZ_JACOGG010000007.1"/>
</dbReference>
<reference evidence="4" key="1">
    <citation type="submission" date="2020-08" db="EMBL/GenBank/DDBJ databases">
        <title>Novel species isolated from subtropical streams in China.</title>
        <authorList>
            <person name="Lu H."/>
        </authorList>
    </citation>
    <scope>NUCLEOTIDE SEQUENCE</scope>
    <source>
        <strain evidence="4">CY7W</strain>
    </source>
</reference>
<accession>A0A923I091</accession>
<keyword evidence="1" id="KW-0560">Oxidoreductase</keyword>
<dbReference type="Pfam" id="PF02826">
    <property type="entry name" value="2-Hacid_dh_C"/>
    <property type="match status" value="1"/>
</dbReference>
<dbReference type="EMBL" id="JACOGG010000007">
    <property type="protein sequence ID" value="MBC3935438.1"/>
    <property type="molecule type" value="Genomic_DNA"/>
</dbReference>
<dbReference type="GO" id="GO:0016491">
    <property type="term" value="F:oxidoreductase activity"/>
    <property type="evidence" value="ECO:0007669"/>
    <property type="project" value="UniProtKB-KW"/>
</dbReference>
<comment type="caution">
    <text evidence="4">The sequence shown here is derived from an EMBL/GenBank/DDBJ whole genome shotgun (WGS) entry which is preliminary data.</text>
</comment>
<dbReference type="Proteomes" id="UP000612361">
    <property type="component" value="Unassembled WGS sequence"/>
</dbReference>
<keyword evidence="2" id="KW-0520">NAD</keyword>
<name>A0A923I091_9BURK</name>
<evidence type="ECO:0000256" key="2">
    <source>
        <dbReference type="ARBA" id="ARBA00023027"/>
    </source>
</evidence>
<dbReference type="CDD" id="cd12164">
    <property type="entry name" value="GDH_like_2"/>
    <property type="match status" value="1"/>
</dbReference>